<accession>A0A8S5UGM4</accession>
<name>A0A8S5UGM4_9CAUD</name>
<protein>
    <submittedName>
        <fullName evidence="1">Uncharacterized protein</fullName>
    </submittedName>
</protein>
<sequence>MHSGGFVESRLEGAKKYDELAELTDVLLRELARLQQSGRYKPSKAVEHCMEKTHSILTGGF</sequence>
<reference evidence="1" key="1">
    <citation type="journal article" date="2021" name="Proc. Natl. Acad. Sci. U.S.A.">
        <title>A Catalog of Tens of Thousands of Viruses from Human Metagenomes Reveals Hidden Associations with Chronic Diseases.</title>
        <authorList>
            <person name="Tisza M.J."/>
            <person name="Buck C.B."/>
        </authorList>
    </citation>
    <scope>NUCLEOTIDE SEQUENCE</scope>
    <source>
        <strain evidence="1">Ctshb19</strain>
    </source>
</reference>
<proteinExistence type="predicted"/>
<dbReference type="EMBL" id="BK016086">
    <property type="protein sequence ID" value="DAF93546.1"/>
    <property type="molecule type" value="Genomic_DNA"/>
</dbReference>
<evidence type="ECO:0000313" key="1">
    <source>
        <dbReference type="EMBL" id="DAF93546.1"/>
    </source>
</evidence>
<organism evidence="1">
    <name type="scientific">Myoviridae sp. ctshb19</name>
    <dbReference type="NCBI Taxonomy" id="2825194"/>
    <lineage>
        <taxon>Viruses</taxon>
        <taxon>Duplodnaviria</taxon>
        <taxon>Heunggongvirae</taxon>
        <taxon>Uroviricota</taxon>
        <taxon>Caudoviricetes</taxon>
    </lineage>
</organism>